<name>A0AAI8W161_9PEZI</name>
<gene>
    <name evidence="1" type="ORF">KHLLAP_LOCUS14793</name>
</gene>
<dbReference type="EMBL" id="CAUWAG010000020">
    <property type="protein sequence ID" value="CAJ2514325.1"/>
    <property type="molecule type" value="Genomic_DNA"/>
</dbReference>
<sequence>MDLIPESLAGKPVLVVLSTTLDDAPSGRGSIEELYAALQLNVMRHRQLRVYPSLAEMRQDRYKIGDIRALDIIAQESPGEFAFRPKTCFGCSPCELGIDVDGQNVVKRSHSCGGNGVRTCPKSEAQKEVGCQRSKRQKTGTSAPIKPLGIGPNNPLLLHQEYIPTFEELGEFRVFLCAPDDPQEDAEVIVAAFTKFGNDGMMMAREIRTSDFVWAGQDKKARSAKETQLHRFAQHVYSQLCKRHDAHERYESLKIGVRLDIGVSELSPNGLFFVNEVTRWHSADFFSRDVLSYPCLRICEKYGVSFATYIAKLWCQARD</sequence>
<evidence type="ECO:0000313" key="1">
    <source>
        <dbReference type="EMBL" id="CAJ2514325.1"/>
    </source>
</evidence>
<organism evidence="1 2">
    <name type="scientific">Anthostomella pinea</name>
    <dbReference type="NCBI Taxonomy" id="933095"/>
    <lineage>
        <taxon>Eukaryota</taxon>
        <taxon>Fungi</taxon>
        <taxon>Dikarya</taxon>
        <taxon>Ascomycota</taxon>
        <taxon>Pezizomycotina</taxon>
        <taxon>Sordariomycetes</taxon>
        <taxon>Xylariomycetidae</taxon>
        <taxon>Xylariales</taxon>
        <taxon>Xylariaceae</taxon>
        <taxon>Anthostomella</taxon>
    </lineage>
</organism>
<comment type="caution">
    <text evidence="1">The sequence shown here is derived from an EMBL/GenBank/DDBJ whole genome shotgun (WGS) entry which is preliminary data.</text>
</comment>
<dbReference type="Proteomes" id="UP001295740">
    <property type="component" value="Unassembled WGS sequence"/>
</dbReference>
<keyword evidence="2" id="KW-1185">Reference proteome</keyword>
<proteinExistence type="predicted"/>
<accession>A0AAI8W161</accession>
<dbReference type="AlphaFoldDB" id="A0AAI8W161"/>
<reference evidence="1" key="1">
    <citation type="submission" date="2023-10" db="EMBL/GenBank/DDBJ databases">
        <authorList>
            <person name="Hackl T."/>
        </authorList>
    </citation>
    <scope>NUCLEOTIDE SEQUENCE</scope>
</reference>
<evidence type="ECO:0000313" key="2">
    <source>
        <dbReference type="Proteomes" id="UP001295740"/>
    </source>
</evidence>
<protein>
    <submittedName>
        <fullName evidence="1">Uu.00g024440.m01.CDS01</fullName>
    </submittedName>
</protein>